<evidence type="ECO:0000313" key="10">
    <source>
        <dbReference type="Proteomes" id="UP000788993"/>
    </source>
</evidence>
<dbReference type="AlphaFoldDB" id="A0A9P8NWG7"/>
<keyword evidence="3" id="KW-0547">Nucleotide-binding</keyword>
<dbReference type="SUPFAM" id="SSF111331">
    <property type="entry name" value="NAD kinase/diacylglycerol kinase-like"/>
    <property type="match status" value="1"/>
</dbReference>
<keyword evidence="6" id="KW-0521">NADP</keyword>
<evidence type="ECO:0000313" key="9">
    <source>
        <dbReference type="EMBL" id="KAH3661020.1"/>
    </source>
</evidence>
<dbReference type="InterPro" id="IPR017437">
    <property type="entry name" value="ATP-NAD_kinase_PpnK-typ_C"/>
</dbReference>
<evidence type="ECO:0000256" key="6">
    <source>
        <dbReference type="ARBA" id="ARBA00022857"/>
    </source>
</evidence>
<dbReference type="InterPro" id="IPR017438">
    <property type="entry name" value="ATP-NAD_kinase_N"/>
</dbReference>
<reference evidence="9" key="1">
    <citation type="journal article" date="2021" name="Open Biol.">
        <title>Shared evolutionary footprints suggest mitochondrial oxidative damage underlies multiple complex I losses in fungi.</title>
        <authorList>
            <person name="Schikora-Tamarit M.A."/>
            <person name="Marcet-Houben M."/>
            <person name="Nosek J."/>
            <person name="Gabaldon T."/>
        </authorList>
    </citation>
    <scope>NUCLEOTIDE SEQUENCE</scope>
    <source>
        <strain evidence="9">NCAIM Y.01608</strain>
    </source>
</reference>
<dbReference type="PANTHER" id="PTHR20275">
    <property type="entry name" value="NAD KINASE"/>
    <property type="match status" value="1"/>
</dbReference>
<keyword evidence="7" id="KW-0520">NAD</keyword>
<evidence type="ECO:0000256" key="3">
    <source>
        <dbReference type="ARBA" id="ARBA00022741"/>
    </source>
</evidence>
<feature type="region of interest" description="Disordered" evidence="8">
    <location>
        <begin position="550"/>
        <end position="613"/>
    </location>
</feature>
<keyword evidence="4" id="KW-0418">Kinase</keyword>
<gene>
    <name evidence="9" type="ORF">OGATHE_005352</name>
</gene>
<keyword evidence="10" id="KW-1185">Reference proteome</keyword>
<proteinExistence type="inferred from homology"/>
<organism evidence="9 10">
    <name type="scientific">Ogataea polymorpha</name>
    <dbReference type="NCBI Taxonomy" id="460523"/>
    <lineage>
        <taxon>Eukaryota</taxon>
        <taxon>Fungi</taxon>
        <taxon>Dikarya</taxon>
        <taxon>Ascomycota</taxon>
        <taxon>Saccharomycotina</taxon>
        <taxon>Pichiomycetes</taxon>
        <taxon>Pichiales</taxon>
        <taxon>Pichiaceae</taxon>
        <taxon>Ogataea</taxon>
    </lineage>
</organism>
<dbReference type="Gene3D" id="3.40.50.10330">
    <property type="entry name" value="Probable inorganic polyphosphate/atp-NAD kinase, domain 1"/>
    <property type="match status" value="1"/>
</dbReference>
<dbReference type="EMBL" id="JAEUBD010001468">
    <property type="protein sequence ID" value="KAH3661020.1"/>
    <property type="molecule type" value="Genomic_DNA"/>
</dbReference>
<dbReference type="GO" id="GO:0003951">
    <property type="term" value="F:NAD+ kinase activity"/>
    <property type="evidence" value="ECO:0007669"/>
    <property type="project" value="InterPro"/>
</dbReference>
<feature type="region of interest" description="Disordered" evidence="8">
    <location>
        <begin position="444"/>
        <end position="464"/>
    </location>
</feature>
<feature type="compositionally biased region" description="Low complexity" evidence="8">
    <location>
        <begin position="7"/>
        <end position="20"/>
    </location>
</feature>
<dbReference type="Gene3D" id="2.60.200.30">
    <property type="entry name" value="Probable inorganic polyphosphate/atp-NAD kinase, domain 2"/>
    <property type="match status" value="1"/>
</dbReference>
<dbReference type="Pfam" id="PF01513">
    <property type="entry name" value="NAD_kinase"/>
    <property type="match status" value="1"/>
</dbReference>
<protein>
    <recommendedName>
        <fullName evidence="11">NAD+ kinase</fullName>
    </recommendedName>
</protein>
<evidence type="ECO:0000256" key="5">
    <source>
        <dbReference type="ARBA" id="ARBA00022840"/>
    </source>
</evidence>
<dbReference type="PANTHER" id="PTHR20275:SF0">
    <property type="entry name" value="NAD KINASE"/>
    <property type="match status" value="1"/>
</dbReference>
<dbReference type="Proteomes" id="UP000788993">
    <property type="component" value="Unassembled WGS sequence"/>
</dbReference>
<evidence type="ECO:0000256" key="2">
    <source>
        <dbReference type="ARBA" id="ARBA00022679"/>
    </source>
</evidence>
<comment type="similarity">
    <text evidence="1">Belongs to the NAD kinase family.</text>
</comment>
<accession>A0A9P8NWG7</accession>
<dbReference type="Pfam" id="PF20143">
    <property type="entry name" value="NAD_kinase_C"/>
    <property type="match status" value="1"/>
</dbReference>
<evidence type="ECO:0000256" key="4">
    <source>
        <dbReference type="ARBA" id="ARBA00022777"/>
    </source>
</evidence>
<feature type="region of interest" description="Disordered" evidence="8">
    <location>
        <begin position="1"/>
        <end position="39"/>
    </location>
</feature>
<feature type="compositionally biased region" description="Basic and acidic residues" evidence="8">
    <location>
        <begin position="570"/>
        <end position="586"/>
    </location>
</feature>
<keyword evidence="5" id="KW-0067">ATP-binding</keyword>
<comment type="caution">
    <text evidence="9">The sequence shown here is derived from an EMBL/GenBank/DDBJ whole genome shotgun (WGS) entry which is preliminary data.</text>
</comment>
<dbReference type="GO" id="GO:0005524">
    <property type="term" value="F:ATP binding"/>
    <property type="evidence" value="ECO:0007669"/>
    <property type="project" value="UniProtKB-KW"/>
</dbReference>
<sequence>MEDLNPEALSSNSSSLYELSGSEHMERSESLQPKQPILHDSLYCRDNPRETLTIKDDSNKSNHHRAFHNATGKHSTTDDLLRSLSNKNLKSVKSHAQLAKTAHGVRILARNLDRATIHLQLRSVMLITKARDNSLVYLTKEVAEWLLTINDQTRVYVDYHLEKSKRFDAKGLIHDNPSAEGRLKYWTKKLIRENPDIFDLVITLGGDGTVLYASTLFQRVVPPVMAFSLGSLGFLTTFPFENFRSILANVIKNGVRTNLRMRFTCRVHTAEGDLICEQQVLNELTVDRGPSPWVSMLELYGDGSLLTVAQADGLIIATPTGSTAYSLSAGGSLVHPGVSAISVTPICPHTLSFRPILLPDTMSLKVKVPIRSRATAWASFDGRSRVELLKGYYVTVCASPFPFPTVRSSKTEYIDSVSRVLNWNNREEQKSFIHLLSDKNKKSYNTYHRRHGSSPESDLEDEDNLDMNYVNQSKEGNENQHGAQESVAPKARFMINGEHLDEVAANHGVTRPSKLKNVIKPEDFNEAREEDINERERQDLQDELAGKFEIDYNDDSEDQESTTHVSGTAKGEEKSCKKKPHLDQTRTRRTVANENMSDSTVDIDDEDDSQNNYFRPRAGEEIETPLNHSPGLEPTIDQVVSSHLFEEDLRSKIFRLNV</sequence>
<feature type="compositionally biased region" description="Acidic residues" evidence="8">
    <location>
        <begin position="551"/>
        <end position="560"/>
    </location>
</feature>
<reference evidence="9" key="2">
    <citation type="submission" date="2021-01" db="EMBL/GenBank/DDBJ databases">
        <authorList>
            <person name="Schikora-Tamarit M.A."/>
        </authorList>
    </citation>
    <scope>NUCLEOTIDE SEQUENCE</scope>
    <source>
        <strain evidence="9">NCAIM Y.01608</strain>
    </source>
</reference>
<dbReference type="FunFam" id="2.60.200.30:FF:000009">
    <property type="entry name" value="Poly(P)/ATP NAD kinase"/>
    <property type="match status" value="1"/>
</dbReference>
<dbReference type="InterPro" id="IPR002504">
    <property type="entry name" value="NADK"/>
</dbReference>
<evidence type="ECO:0000256" key="7">
    <source>
        <dbReference type="ARBA" id="ARBA00023027"/>
    </source>
</evidence>
<evidence type="ECO:0008006" key="11">
    <source>
        <dbReference type="Google" id="ProtNLM"/>
    </source>
</evidence>
<evidence type="ECO:0000256" key="8">
    <source>
        <dbReference type="SAM" id="MobiDB-lite"/>
    </source>
</evidence>
<dbReference type="GO" id="GO:0019674">
    <property type="term" value="P:NAD+ metabolic process"/>
    <property type="evidence" value="ECO:0007669"/>
    <property type="project" value="InterPro"/>
</dbReference>
<feature type="region of interest" description="Disordered" evidence="8">
    <location>
        <begin position="52"/>
        <end position="78"/>
    </location>
</feature>
<evidence type="ECO:0000256" key="1">
    <source>
        <dbReference type="ARBA" id="ARBA00010995"/>
    </source>
</evidence>
<name>A0A9P8NWG7_9ASCO</name>
<dbReference type="HAMAP" id="MF_00361">
    <property type="entry name" value="NAD_kinase"/>
    <property type="match status" value="1"/>
</dbReference>
<dbReference type="InterPro" id="IPR016064">
    <property type="entry name" value="NAD/diacylglycerol_kinase_sf"/>
</dbReference>
<dbReference type="GO" id="GO:0006741">
    <property type="term" value="P:NADP+ biosynthetic process"/>
    <property type="evidence" value="ECO:0007669"/>
    <property type="project" value="InterPro"/>
</dbReference>
<keyword evidence="2" id="KW-0808">Transferase</keyword>